<reference evidence="1" key="1">
    <citation type="journal article" date="2014" name="Front. Microbiol.">
        <title>High frequency of phylogenetically diverse reductive dehalogenase-homologous genes in deep subseafloor sedimentary metagenomes.</title>
        <authorList>
            <person name="Kawai M."/>
            <person name="Futagami T."/>
            <person name="Toyoda A."/>
            <person name="Takaki Y."/>
            <person name="Nishi S."/>
            <person name="Hori S."/>
            <person name="Arai W."/>
            <person name="Tsubouchi T."/>
            <person name="Morono Y."/>
            <person name="Uchiyama I."/>
            <person name="Ito T."/>
            <person name="Fujiyama A."/>
            <person name="Inagaki F."/>
            <person name="Takami H."/>
        </authorList>
    </citation>
    <scope>NUCLEOTIDE SEQUENCE</scope>
    <source>
        <strain evidence="1">Expedition CK06-06</strain>
    </source>
</reference>
<dbReference type="AlphaFoldDB" id="X0UCF9"/>
<proteinExistence type="predicted"/>
<evidence type="ECO:0000313" key="1">
    <source>
        <dbReference type="EMBL" id="GAG03290.1"/>
    </source>
</evidence>
<name>X0UCF9_9ZZZZ</name>
<comment type="caution">
    <text evidence="1">The sequence shown here is derived from an EMBL/GenBank/DDBJ whole genome shotgun (WGS) entry which is preliminary data.</text>
</comment>
<feature type="non-terminal residue" evidence="1">
    <location>
        <position position="1"/>
    </location>
</feature>
<protein>
    <submittedName>
        <fullName evidence="1">Uncharacterized protein</fullName>
    </submittedName>
</protein>
<organism evidence="1">
    <name type="scientific">marine sediment metagenome</name>
    <dbReference type="NCBI Taxonomy" id="412755"/>
    <lineage>
        <taxon>unclassified sequences</taxon>
        <taxon>metagenomes</taxon>
        <taxon>ecological metagenomes</taxon>
    </lineage>
</organism>
<accession>X0UCF9</accession>
<dbReference type="EMBL" id="BARS01026676">
    <property type="protein sequence ID" value="GAG03290.1"/>
    <property type="molecule type" value="Genomic_DNA"/>
</dbReference>
<gene>
    <name evidence="1" type="ORF">S01H1_42016</name>
</gene>
<sequence>EARELFAKIPQKVRDKLLSVDYSQAEARCPQNLPIGKLMAEAVSKLA</sequence>